<feature type="transmembrane region" description="Helical" evidence="8">
    <location>
        <begin position="316"/>
        <end position="338"/>
    </location>
</feature>
<dbReference type="InParanoid" id="D8SJM1"/>
<dbReference type="InterPro" id="IPR029485">
    <property type="entry name" value="CAT_C"/>
</dbReference>
<sequence>MGSLVRSAGFDRLARKKQLGISRPDHQDSPAPAQLSRELRVPQLLAIGIGTTIGAGIFILIGTVAKERTGPALPLSFAIAGVAAALSAFSYAELASRLPSAGSAYHYAYTCLGEGLAWFVGWSLILEYTVSGATVARGVSPNLALFFGEDLPFWLVRRNIPGTGILADPFAGFLIVMVTILLCTGIKQSAAVQVVMTVILVLVLLFVDVVGLWIGIKEGWRGYELKTGYTPFGVSGVLGGAAMLFFSYVGFDAVATTAEEVKNPHVDLPIGIGLALLVCASLYMSVSAVVVGIVPYFLLNTDTPISTAFSQNGLPWATYIVALGALTAMLTTLLGCSLPQPRILMAMSRDGLLPQFFSIIHKSTLVPVNGAVTTGTIAVFVSVFMDISQLSEMVSVGTLMAFTSVALCVLIIRYSPPHSAVHLPVSISVETTNTPPTTSNDVDISNENEEREEPEENDAPEGCSIDLKNPLLDTEEIYATKGKQGVAGWSICIFVLGSLILSLFLSMAIFPRWLQIIGGTIGGLLFAGGVIVLSMTKQDESHRTFGNPGGFHCPLVPWLPAASVFVNVYLLVNVGYGIEVAIQLEFFLCRVISAATWIRVSELLRVEAFSTLLRYHTIGFRHLFEYLFTENWTQHQHGAVCPELYKTTLKWPDLVTEITSYKYFLTTGPWQSASAALDKGFLPVVTSITQPIVAAAAACDTTKSDRDAANEFFDILTEDLVDNSRGGLRRLPHGGLRGLLQTLSSTTDGRELIWSAGCLGIEDVQYMLLEYSQEYHVSFSSKLTSPDGAVGGVSKSILGLTGGHKGMTVSCCEYLTCNDLGHVSRYIFYSKLYRHTLSNISSYSEGTKQVILECVQSGSGSTFVRGLWPLRPAIDDGVLQVSGDCMGLSPSLLLSAILEDCSLALETLPCEADFFNEAVQLAFTYMKPDCLMGLEVMNSNGHLLKCILRSEFLLALKFVLDNAFTKCKYTISVEAKQQNKYGQRRAHVDFLVKNGGWPSKGFKIQCLGTRCYNKLSQVFVLCKAFSLIERGKYHSLWPFIQMYQDHFQAKEESSNSLFSSLLTKRLPRKLIATLLITSITTAAGATVVTSGRSIAINHCEVDDVLSTSSPWSGIMAILDARRVFNPMEKHSSVSWMTLKLGYSISFRSSS</sequence>
<evidence type="ECO:0000256" key="2">
    <source>
        <dbReference type="ARBA" id="ARBA00008572"/>
    </source>
</evidence>
<feature type="transmembrane region" description="Helical" evidence="8">
    <location>
        <begin position="44"/>
        <end position="65"/>
    </location>
</feature>
<feature type="transmembrane region" description="Helical" evidence="8">
    <location>
        <begin position="359"/>
        <end position="381"/>
    </location>
</feature>
<dbReference type="Pfam" id="PF13906">
    <property type="entry name" value="AA_permease_C"/>
    <property type="match status" value="1"/>
</dbReference>
<feature type="transmembrane region" description="Helical" evidence="8">
    <location>
        <begin position="516"/>
        <end position="535"/>
    </location>
</feature>
<evidence type="ECO:0000256" key="7">
    <source>
        <dbReference type="SAM" id="MobiDB-lite"/>
    </source>
</evidence>
<dbReference type="GO" id="GO:0006865">
    <property type="term" value="P:amino acid transport"/>
    <property type="evidence" value="ECO:0000318"/>
    <property type="project" value="GO_Central"/>
</dbReference>
<evidence type="ECO:0000313" key="11">
    <source>
        <dbReference type="Proteomes" id="UP000001514"/>
    </source>
</evidence>
<comment type="similarity">
    <text evidence="2">Belongs to the amino acid-polyamine-organocation (APC) superfamily. Cationic amino acid transporter (CAT) (TC 2.A.3.3) family.</text>
</comment>
<keyword evidence="6 8" id="KW-0472">Membrane</keyword>
<feature type="transmembrane region" description="Helical" evidence="8">
    <location>
        <begin position="228"/>
        <end position="251"/>
    </location>
</feature>
<feature type="transmembrane region" description="Helical" evidence="8">
    <location>
        <begin position="104"/>
        <end position="125"/>
    </location>
</feature>
<keyword evidence="4 8" id="KW-0812">Transmembrane</keyword>
<dbReference type="eggNOG" id="KOG1286">
    <property type="taxonomic scope" value="Eukaryota"/>
</dbReference>
<dbReference type="Gene3D" id="1.20.1740.10">
    <property type="entry name" value="Amino acid/polyamine transporter I"/>
    <property type="match status" value="1"/>
</dbReference>
<dbReference type="HOGENOM" id="CLU_008687_0_0_1"/>
<feature type="transmembrane region" description="Helical" evidence="8">
    <location>
        <begin position="160"/>
        <end position="182"/>
    </location>
</feature>
<dbReference type="GO" id="GO:0015171">
    <property type="term" value="F:amino acid transmembrane transporter activity"/>
    <property type="evidence" value="ECO:0000318"/>
    <property type="project" value="GO_Central"/>
</dbReference>
<dbReference type="InterPro" id="IPR002293">
    <property type="entry name" value="AA/rel_permease1"/>
</dbReference>
<dbReference type="EMBL" id="GL377623">
    <property type="protein sequence ID" value="EFJ15474.1"/>
    <property type="molecule type" value="Genomic_DNA"/>
</dbReference>
<organism evidence="11">
    <name type="scientific">Selaginella moellendorffii</name>
    <name type="common">Spikemoss</name>
    <dbReference type="NCBI Taxonomy" id="88036"/>
    <lineage>
        <taxon>Eukaryota</taxon>
        <taxon>Viridiplantae</taxon>
        <taxon>Streptophyta</taxon>
        <taxon>Embryophyta</taxon>
        <taxon>Tracheophyta</taxon>
        <taxon>Lycopodiopsida</taxon>
        <taxon>Selaginellales</taxon>
        <taxon>Selaginellaceae</taxon>
        <taxon>Selaginella</taxon>
    </lineage>
</organism>
<feature type="transmembrane region" description="Helical" evidence="8">
    <location>
        <begin position="272"/>
        <end position="296"/>
    </location>
</feature>
<evidence type="ECO:0000256" key="4">
    <source>
        <dbReference type="ARBA" id="ARBA00022692"/>
    </source>
</evidence>
<keyword evidence="3" id="KW-0813">Transport</keyword>
<dbReference type="GO" id="GO:0016020">
    <property type="term" value="C:membrane"/>
    <property type="evidence" value="ECO:0007669"/>
    <property type="project" value="UniProtKB-SubCell"/>
</dbReference>
<evidence type="ECO:0000259" key="9">
    <source>
        <dbReference type="Pfam" id="PF13906"/>
    </source>
</evidence>
<evidence type="ECO:0000256" key="1">
    <source>
        <dbReference type="ARBA" id="ARBA00004141"/>
    </source>
</evidence>
<feature type="transmembrane region" description="Helical" evidence="8">
    <location>
        <begin position="486"/>
        <end position="510"/>
    </location>
</feature>
<evidence type="ECO:0000256" key="5">
    <source>
        <dbReference type="ARBA" id="ARBA00022989"/>
    </source>
</evidence>
<feature type="compositionally biased region" description="Acidic residues" evidence="7">
    <location>
        <begin position="444"/>
        <end position="459"/>
    </location>
</feature>
<gene>
    <name evidence="10" type="primary">CAT2-1</name>
    <name evidence="10" type="ORF">SELMODRAFT_422809</name>
</gene>
<dbReference type="PANTHER" id="PTHR43243:SF4">
    <property type="entry name" value="CATIONIC AMINO ACID TRANSPORTER 4"/>
    <property type="match status" value="1"/>
</dbReference>
<dbReference type="STRING" id="88036.D8SJM1"/>
<keyword evidence="5 8" id="KW-1133">Transmembrane helix</keyword>
<feature type="domain" description="Cationic amino acid transporter C-terminal" evidence="9">
    <location>
        <begin position="551"/>
        <end position="575"/>
    </location>
</feature>
<name>D8SJM1_SELML</name>
<protein>
    <submittedName>
        <fullName evidence="10">Uncharacterized protein CAT2-1</fullName>
    </submittedName>
</protein>
<feature type="transmembrane region" description="Helical" evidence="8">
    <location>
        <begin position="194"/>
        <end position="216"/>
    </location>
</feature>
<dbReference type="KEGG" id="smo:SELMODRAFT_422809"/>
<reference evidence="10 11" key="1">
    <citation type="journal article" date="2011" name="Science">
        <title>The Selaginella genome identifies genetic changes associated with the evolution of vascular plants.</title>
        <authorList>
            <person name="Banks J.A."/>
            <person name="Nishiyama T."/>
            <person name="Hasebe M."/>
            <person name="Bowman J.L."/>
            <person name="Gribskov M."/>
            <person name="dePamphilis C."/>
            <person name="Albert V.A."/>
            <person name="Aono N."/>
            <person name="Aoyama T."/>
            <person name="Ambrose B.A."/>
            <person name="Ashton N.W."/>
            <person name="Axtell M.J."/>
            <person name="Barker E."/>
            <person name="Barker M.S."/>
            <person name="Bennetzen J.L."/>
            <person name="Bonawitz N.D."/>
            <person name="Chapple C."/>
            <person name="Cheng C."/>
            <person name="Correa L.G."/>
            <person name="Dacre M."/>
            <person name="DeBarry J."/>
            <person name="Dreyer I."/>
            <person name="Elias M."/>
            <person name="Engstrom E.M."/>
            <person name="Estelle M."/>
            <person name="Feng L."/>
            <person name="Finet C."/>
            <person name="Floyd S.K."/>
            <person name="Frommer W.B."/>
            <person name="Fujita T."/>
            <person name="Gramzow L."/>
            <person name="Gutensohn M."/>
            <person name="Harholt J."/>
            <person name="Hattori M."/>
            <person name="Heyl A."/>
            <person name="Hirai T."/>
            <person name="Hiwatashi Y."/>
            <person name="Ishikawa M."/>
            <person name="Iwata M."/>
            <person name="Karol K.G."/>
            <person name="Koehler B."/>
            <person name="Kolukisaoglu U."/>
            <person name="Kubo M."/>
            <person name="Kurata T."/>
            <person name="Lalonde S."/>
            <person name="Li K."/>
            <person name="Li Y."/>
            <person name="Litt A."/>
            <person name="Lyons E."/>
            <person name="Manning G."/>
            <person name="Maruyama T."/>
            <person name="Michael T.P."/>
            <person name="Mikami K."/>
            <person name="Miyazaki S."/>
            <person name="Morinaga S."/>
            <person name="Murata T."/>
            <person name="Mueller-Roeber B."/>
            <person name="Nelson D.R."/>
            <person name="Obara M."/>
            <person name="Oguri Y."/>
            <person name="Olmstead R.G."/>
            <person name="Onodera N."/>
            <person name="Petersen B.L."/>
            <person name="Pils B."/>
            <person name="Prigge M."/>
            <person name="Rensing S.A."/>
            <person name="Riano-Pachon D.M."/>
            <person name="Roberts A.W."/>
            <person name="Sato Y."/>
            <person name="Scheller H.V."/>
            <person name="Schulz B."/>
            <person name="Schulz C."/>
            <person name="Shakirov E.V."/>
            <person name="Shibagaki N."/>
            <person name="Shinohara N."/>
            <person name="Shippen D.E."/>
            <person name="Soerensen I."/>
            <person name="Sotooka R."/>
            <person name="Sugimoto N."/>
            <person name="Sugita M."/>
            <person name="Sumikawa N."/>
            <person name="Tanurdzic M."/>
            <person name="Theissen G."/>
            <person name="Ulvskov P."/>
            <person name="Wakazuki S."/>
            <person name="Weng J.K."/>
            <person name="Willats W.W."/>
            <person name="Wipf D."/>
            <person name="Wolf P.G."/>
            <person name="Yang L."/>
            <person name="Zimmer A.D."/>
            <person name="Zhu Q."/>
            <person name="Mitros T."/>
            <person name="Hellsten U."/>
            <person name="Loque D."/>
            <person name="Otillar R."/>
            <person name="Salamov A."/>
            <person name="Schmutz J."/>
            <person name="Shapiro H."/>
            <person name="Lindquist E."/>
            <person name="Lucas S."/>
            <person name="Rokhsar D."/>
            <person name="Grigoriev I.V."/>
        </authorList>
    </citation>
    <scope>NUCLEOTIDE SEQUENCE [LARGE SCALE GENOMIC DNA]</scope>
</reference>
<feature type="region of interest" description="Disordered" evidence="7">
    <location>
        <begin position="432"/>
        <end position="462"/>
    </location>
</feature>
<feature type="transmembrane region" description="Helical" evidence="8">
    <location>
        <begin position="71"/>
        <end position="92"/>
    </location>
</feature>
<keyword evidence="11" id="KW-1185">Reference proteome</keyword>
<dbReference type="PANTHER" id="PTHR43243">
    <property type="entry name" value="INNER MEMBRANE TRANSPORTER YGJI-RELATED"/>
    <property type="match status" value="1"/>
</dbReference>
<evidence type="ECO:0000256" key="6">
    <source>
        <dbReference type="ARBA" id="ARBA00023136"/>
    </source>
</evidence>
<accession>D8SJM1</accession>
<evidence type="ECO:0000256" key="8">
    <source>
        <dbReference type="SAM" id="Phobius"/>
    </source>
</evidence>
<dbReference type="Gramene" id="EFJ15474">
    <property type="protein sequence ID" value="EFJ15474"/>
    <property type="gene ID" value="SELMODRAFT_422809"/>
</dbReference>
<feature type="transmembrane region" description="Helical" evidence="8">
    <location>
        <begin position="393"/>
        <end position="412"/>
    </location>
</feature>
<evidence type="ECO:0000313" key="10">
    <source>
        <dbReference type="EMBL" id="EFJ15474.1"/>
    </source>
</evidence>
<comment type="subcellular location">
    <subcellularLocation>
        <location evidence="1">Membrane</location>
        <topology evidence="1">Multi-pass membrane protein</topology>
    </subcellularLocation>
</comment>
<feature type="compositionally biased region" description="Polar residues" evidence="7">
    <location>
        <begin position="432"/>
        <end position="443"/>
    </location>
</feature>
<proteinExistence type="inferred from homology"/>
<dbReference type="Proteomes" id="UP000001514">
    <property type="component" value="Unassembled WGS sequence"/>
</dbReference>
<dbReference type="Pfam" id="PF13520">
    <property type="entry name" value="AA_permease_2"/>
    <property type="match status" value="1"/>
</dbReference>
<evidence type="ECO:0000256" key="3">
    <source>
        <dbReference type="ARBA" id="ARBA00022448"/>
    </source>
</evidence>
<dbReference type="AlphaFoldDB" id="D8SJM1"/>